<evidence type="ECO:0000259" key="1">
    <source>
        <dbReference type="PROSITE" id="PS51788"/>
    </source>
</evidence>
<protein>
    <recommendedName>
        <fullName evidence="1">CULT domain-containing protein</fullName>
    </recommendedName>
</protein>
<dbReference type="EMBL" id="SRMA01025262">
    <property type="protein sequence ID" value="TRY96777.1"/>
    <property type="molecule type" value="Genomic_DNA"/>
</dbReference>
<dbReference type="STRING" id="623744.A0A553R3N0"/>
<comment type="caution">
    <text evidence="2">The sequence shown here is derived from an EMBL/GenBank/DDBJ whole genome shotgun (WGS) entry which is preliminary data.</text>
</comment>
<dbReference type="OrthoDB" id="5778218at2759"/>
<dbReference type="PROSITE" id="PS51257">
    <property type="entry name" value="PROKAR_LIPOPROTEIN"/>
    <property type="match status" value="1"/>
</dbReference>
<dbReference type="Gene3D" id="2.170.150.20">
    <property type="entry name" value="Peptide methionine sulfoxide reductase"/>
    <property type="match status" value="1"/>
</dbReference>
<organism evidence="2 3">
    <name type="scientific">Danionella cerebrum</name>
    <dbReference type="NCBI Taxonomy" id="2873325"/>
    <lineage>
        <taxon>Eukaryota</taxon>
        <taxon>Metazoa</taxon>
        <taxon>Chordata</taxon>
        <taxon>Craniata</taxon>
        <taxon>Vertebrata</taxon>
        <taxon>Euteleostomi</taxon>
        <taxon>Actinopterygii</taxon>
        <taxon>Neopterygii</taxon>
        <taxon>Teleostei</taxon>
        <taxon>Ostariophysi</taxon>
        <taxon>Cypriniformes</taxon>
        <taxon>Danionidae</taxon>
        <taxon>Danioninae</taxon>
        <taxon>Danionella</taxon>
    </lineage>
</organism>
<reference evidence="2 3" key="1">
    <citation type="journal article" date="2019" name="Sci. Data">
        <title>Hybrid genome assembly and annotation of Danionella translucida.</title>
        <authorList>
            <person name="Kadobianskyi M."/>
            <person name="Schulze L."/>
            <person name="Schuelke M."/>
            <person name="Judkewitz B."/>
        </authorList>
    </citation>
    <scope>NUCLEOTIDE SEQUENCE [LARGE SCALE GENOMIC DNA]</scope>
    <source>
        <strain evidence="2 3">Bolton</strain>
    </source>
</reference>
<gene>
    <name evidence="2" type="ORF">DNTS_014498</name>
</gene>
<dbReference type="CDD" id="cd15777">
    <property type="entry name" value="CRBN_C_like"/>
    <property type="match status" value="1"/>
</dbReference>
<dbReference type="InterPro" id="IPR034750">
    <property type="entry name" value="CULT"/>
</dbReference>
<evidence type="ECO:0000313" key="2">
    <source>
        <dbReference type="EMBL" id="TRY96777.1"/>
    </source>
</evidence>
<dbReference type="Proteomes" id="UP000316079">
    <property type="component" value="Unassembled WGS sequence"/>
</dbReference>
<dbReference type="AlphaFoldDB" id="A0A553R3N0"/>
<accession>A0A553R3N0</accession>
<sequence>MSNGKSSLVGMAPVKFHVVFVTVLLCSVIQLGFGCSDLLLCRSCGHEVAEDTELRFVPSRLALSYRNDTKIGGKRVSVQLFENPEGLRFEVVTFRRADVLKHWPADVHFSWFPGHAWTVAACPRCRAQLGWAFQPAHWPRTVTREEFEGSEETFVALIIENLLQEDFASSLIIPKGLRS</sequence>
<dbReference type="PROSITE" id="PS51788">
    <property type="entry name" value="CULT"/>
    <property type="match status" value="1"/>
</dbReference>
<feature type="domain" description="CULT" evidence="1">
    <location>
        <begin position="36"/>
        <end position="166"/>
    </location>
</feature>
<evidence type="ECO:0000313" key="3">
    <source>
        <dbReference type="Proteomes" id="UP000316079"/>
    </source>
</evidence>
<proteinExistence type="predicted"/>
<name>A0A553R3N0_9TELE</name>
<keyword evidence="3" id="KW-1185">Reference proteome</keyword>